<reference evidence="4 7" key="2">
    <citation type="submission" date="2019-07" db="EMBL/GenBank/DDBJ databases">
        <title>Whole genome shotgun sequence of Halomonas cupida NBRC 102219.</title>
        <authorList>
            <person name="Hosoyama A."/>
            <person name="Uohara A."/>
            <person name="Ohji S."/>
            <person name="Ichikawa N."/>
        </authorList>
    </citation>
    <scope>NUCLEOTIDE SEQUENCE [LARGE SCALE GENOMIC DNA]</scope>
    <source>
        <strain evidence="4 7">NBRC 102219</strain>
    </source>
</reference>
<dbReference type="Gene3D" id="3.30.70.990">
    <property type="entry name" value="YajQ-like, domain 2"/>
    <property type="match status" value="1"/>
</dbReference>
<evidence type="ECO:0000313" key="4">
    <source>
        <dbReference type="EMBL" id="GEN25061.1"/>
    </source>
</evidence>
<dbReference type="Pfam" id="PF04461">
    <property type="entry name" value="YajQ"/>
    <property type="match status" value="1"/>
</dbReference>
<sequence>MPSFDIVSEFDRHEAQNAVDQANREVQGRFDFRGVDASFELNDETVALSAEVDFQLQQMLDVLRNKLVARSIDPRVMDIQDPELSGVKARQNVKLKQGLDQKEAKDIVKLIKDSKVKVQAQIQGDKVRVTGKKRDDLQGIMALLRGEQGPELALQFDNFRD</sequence>
<evidence type="ECO:0000256" key="2">
    <source>
        <dbReference type="ARBA" id="ARBA00093450"/>
    </source>
</evidence>
<accession>A0A1M7CIE4</accession>
<gene>
    <name evidence="4" type="ORF">HCU01_30100</name>
    <name evidence="5" type="ORF">SAMN05660971_01103</name>
</gene>
<dbReference type="STRING" id="44933.SAMN05660971_01103"/>
<dbReference type="GO" id="GO:0000166">
    <property type="term" value="F:nucleotide binding"/>
    <property type="evidence" value="ECO:0007669"/>
    <property type="project" value="UniProtKB-UniRule"/>
</dbReference>
<dbReference type="NCBIfam" id="NF003819">
    <property type="entry name" value="PRK05412.1"/>
    <property type="match status" value="1"/>
</dbReference>
<dbReference type="HAMAP" id="MF_00632">
    <property type="entry name" value="UPF0234"/>
    <property type="match status" value="1"/>
</dbReference>
<dbReference type="PANTHER" id="PTHR30476">
    <property type="entry name" value="UPF0234 PROTEIN YAJQ"/>
    <property type="match status" value="1"/>
</dbReference>
<dbReference type="Proteomes" id="UP000321726">
    <property type="component" value="Unassembled WGS sequence"/>
</dbReference>
<dbReference type="SUPFAM" id="SSF89963">
    <property type="entry name" value="YajQ-like"/>
    <property type="match status" value="2"/>
</dbReference>
<evidence type="ECO:0000256" key="3">
    <source>
        <dbReference type="HAMAP-Rule" id="MF_00632"/>
    </source>
</evidence>
<dbReference type="InterPro" id="IPR035570">
    <property type="entry name" value="UPF0234_N"/>
</dbReference>
<dbReference type="AlphaFoldDB" id="A0A1M7CIE4"/>
<dbReference type="InterPro" id="IPR007551">
    <property type="entry name" value="YajQ/Smlt4090-like"/>
</dbReference>
<keyword evidence="7" id="KW-1185">Reference proteome</keyword>
<dbReference type="EMBL" id="FRCA01000002">
    <property type="protein sequence ID" value="SHL66956.1"/>
    <property type="molecule type" value="Genomic_DNA"/>
</dbReference>
<protein>
    <recommendedName>
        <fullName evidence="3">Nucleotide-binding protein HCU01_30100</fullName>
    </recommendedName>
</protein>
<dbReference type="InterPro" id="IPR036183">
    <property type="entry name" value="YajQ-like_sf"/>
</dbReference>
<dbReference type="OrthoDB" id="9801447at2"/>
<proteinExistence type="inferred from homology"/>
<evidence type="ECO:0000256" key="1">
    <source>
        <dbReference type="ARBA" id="ARBA00022741"/>
    </source>
</evidence>
<dbReference type="CDD" id="cd11740">
    <property type="entry name" value="YajQ_like"/>
    <property type="match status" value="1"/>
</dbReference>
<keyword evidence="1 3" id="KW-0547">Nucleotide-binding</keyword>
<dbReference type="EMBL" id="BJXU01000123">
    <property type="protein sequence ID" value="GEN25061.1"/>
    <property type="molecule type" value="Genomic_DNA"/>
</dbReference>
<comment type="similarity">
    <text evidence="2 3">Belongs to the YajQ family.</text>
</comment>
<dbReference type="GO" id="GO:0005829">
    <property type="term" value="C:cytosol"/>
    <property type="evidence" value="ECO:0007669"/>
    <property type="project" value="TreeGrafter"/>
</dbReference>
<name>A0A1M7CIE4_9GAMM</name>
<evidence type="ECO:0000313" key="5">
    <source>
        <dbReference type="EMBL" id="SHL66956.1"/>
    </source>
</evidence>
<reference evidence="5 6" key="1">
    <citation type="submission" date="2016-11" db="EMBL/GenBank/DDBJ databases">
        <authorList>
            <person name="Jaros S."/>
            <person name="Januszkiewicz K."/>
            <person name="Wedrychowicz H."/>
        </authorList>
    </citation>
    <scope>NUCLEOTIDE SEQUENCE [LARGE SCALE GENOMIC DNA]</scope>
    <source>
        <strain evidence="5 6">DSM 4740</strain>
    </source>
</reference>
<dbReference type="InterPro" id="IPR035571">
    <property type="entry name" value="UPF0234-like_C"/>
</dbReference>
<organism evidence="5 6">
    <name type="scientific">Halomonas cupida</name>
    <dbReference type="NCBI Taxonomy" id="44933"/>
    <lineage>
        <taxon>Bacteria</taxon>
        <taxon>Pseudomonadati</taxon>
        <taxon>Pseudomonadota</taxon>
        <taxon>Gammaproteobacteria</taxon>
        <taxon>Oceanospirillales</taxon>
        <taxon>Halomonadaceae</taxon>
        <taxon>Halomonas</taxon>
    </lineage>
</organism>
<dbReference type="PANTHER" id="PTHR30476:SF0">
    <property type="entry name" value="UPF0234 PROTEIN YAJQ"/>
    <property type="match status" value="1"/>
</dbReference>
<dbReference type="Proteomes" id="UP000184123">
    <property type="component" value="Unassembled WGS sequence"/>
</dbReference>
<evidence type="ECO:0000313" key="7">
    <source>
        <dbReference type="Proteomes" id="UP000321726"/>
    </source>
</evidence>
<dbReference type="Gene3D" id="3.30.70.860">
    <property type="match status" value="1"/>
</dbReference>
<dbReference type="RefSeq" id="WP_073434014.1">
    <property type="nucleotide sequence ID" value="NZ_BJXU01000123.1"/>
</dbReference>
<evidence type="ECO:0000313" key="6">
    <source>
        <dbReference type="Proteomes" id="UP000184123"/>
    </source>
</evidence>
<comment type="function">
    <text evidence="3">Nucleotide-binding protein.</text>
</comment>